<dbReference type="AlphaFoldDB" id="A0A432MDW6"/>
<sequence>MPADARTALLDARAAMRDRIAALEATVRDLQARLQLDSTNSSKPPSSDPIVLKRKPPTPPSQRKRGGQPGHREAFRALVPPEKLRSSTDCTPEACRRCGQEFSGEDPDPLIHQVAELPKIEPIVDEDRLHRLACPGCGSSTCGTLPEGVPKTRFGPSRQATLATLAGAYRRSKRRSQQLAGDLFGPSISTGMISELARLSAEVLRAPHNELATAVHTAEVTHADETGWREDRHQNWLWVAVTASFTVFTIAPNRSAKVAQAVLGTQVGPVAVTDR</sequence>
<dbReference type="Pfam" id="PF20042">
    <property type="entry name" value="DUF6444"/>
    <property type="match status" value="1"/>
</dbReference>
<proteinExistence type="predicted"/>
<feature type="domain" description="Transposase IS66 central" evidence="2">
    <location>
        <begin position="152"/>
        <end position="274"/>
    </location>
</feature>
<feature type="domain" description="DUF6444" evidence="3">
    <location>
        <begin position="17"/>
        <end position="74"/>
    </location>
</feature>
<dbReference type="InterPro" id="IPR004291">
    <property type="entry name" value="Transposase_IS66_central"/>
</dbReference>
<keyword evidence="5" id="KW-1185">Reference proteome</keyword>
<dbReference type="OrthoDB" id="8241751at2"/>
<feature type="compositionally biased region" description="Basic residues" evidence="1">
    <location>
        <begin position="52"/>
        <end position="66"/>
    </location>
</feature>
<accession>A0A432MDW6</accession>
<reference evidence="4 5" key="2">
    <citation type="submission" date="2019-01" db="EMBL/GenBank/DDBJ databases">
        <title>Tautonia sociabilis, a novel thermotolerant planctomycete of Isosphaeraceae family, isolated from a 4000 m deep subterranean habitat.</title>
        <authorList>
            <person name="Kovaleva O.L."/>
            <person name="Elcheninov A.G."/>
            <person name="Van Heerden E."/>
            <person name="Toshchakov S.V."/>
            <person name="Novikov A."/>
            <person name="Bonch-Osmolovskaya E.A."/>
            <person name="Kublanov I.V."/>
        </authorList>
    </citation>
    <scope>NUCLEOTIDE SEQUENCE [LARGE SCALE GENOMIC DNA]</scope>
    <source>
        <strain evidence="4 5">GM2012</strain>
    </source>
</reference>
<feature type="region of interest" description="Disordered" evidence="1">
    <location>
        <begin position="34"/>
        <end position="76"/>
    </location>
</feature>
<comment type="caution">
    <text evidence="4">The sequence shown here is derived from an EMBL/GenBank/DDBJ whole genome shotgun (WGS) entry which is preliminary data.</text>
</comment>
<evidence type="ECO:0008006" key="6">
    <source>
        <dbReference type="Google" id="ProtNLM"/>
    </source>
</evidence>
<dbReference type="PANTHER" id="PTHR33678:SF1">
    <property type="entry name" value="BLL1576 PROTEIN"/>
    <property type="match status" value="1"/>
</dbReference>
<name>A0A432MDW6_9BACT</name>
<dbReference type="PANTHER" id="PTHR33678">
    <property type="entry name" value="BLL1576 PROTEIN"/>
    <property type="match status" value="1"/>
</dbReference>
<evidence type="ECO:0000313" key="4">
    <source>
        <dbReference type="EMBL" id="RUL83178.1"/>
    </source>
</evidence>
<organism evidence="4 5">
    <name type="scientific">Tautonia sociabilis</name>
    <dbReference type="NCBI Taxonomy" id="2080755"/>
    <lineage>
        <taxon>Bacteria</taxon>
        <taxon>Pseudomonadati</taxon>
        <taxon>Planctomycetota</taxon>
        <taxon>Planctomycetia</taxon>
        <taxon>Isosphaerales</taxon>
        <taxon>Isosphaeraceae</taxon>
        <taxon>Tautonia</taxon>
    </lineage>
</organism>
<evidence type="ECO:0000313" key="5">
    <source>
        <dbReference type="Proteomes" id="UP000280296"/>
    </source>
</evidence>
<gene>
    <name evidence="4" type="ORF">TsocGM_22540</name>
</gene>
<dbReference type="Proteomes" id="UP000280296">
    <property type="component" value="Unassembled WGS sequence"/>
</dbReference>
<dbReference type="EMBL" id="RYZH01000063">
    <property type="protein sequence ID" value="RUL83178.1"/>
    <property type="molecule type" value="Genomic_DNA"/>
</dbReference>
<dbReference type="InterPro" id="IPR052344">
    <property type="entry name" value="Transposase-related"/>
</dbReference>
<feature type="compositionally biased region" description="Polar residues" evidence="1">
    <location>
        <begin position="36"/>
        <end position="45"/>
    </location>
</feature>
<evidence type="ECO:0000256" key="1">
    <source>
        <dbReference type="SAM" id="MobiDB-lite"/>
    </source>
</evidence>
<evidence type="ECO:0000259" key="2">
    <source>
        <dbReference type="Pfam" id="PF03050"/>
    </source>
</evidence>
<evidence type="ECO:0000259" key="3">
    <source>
        <dbReference type="Pfam" id="PF20042"/>
    </source>
</evidence>
<protein>
    <recommendedName>
        <fullName evidence="6">IS66 family transposase</fullName>
    </recommendedName>
</protein>
<dbReference type="InterPro" id="IPR045618">
    <property type="entry name" value="DUF6444"/>
</dbReference>
<dbReference type="RefSeq" id="WP_126727715.1">
    <property type="nucleotide sequence ID" value="NZ_RYZH01000063.1"/>
</dbReference>
<dbReference type="Pfam" id="PF03050">
    <property type="entry name" value="DDE_Tnp_IS66"/>
    <property type="match status" value="1"/>
</dbReference>
<reference evidence="4 5" key="1">
    <citation type="submission" date="2018-12" db="EMBL/GenBank/DDBJ databases">
        <authorList>
            <person name="Toschakov S.V."/>
        </authorList>
    </citation>
    <scope>NUCLEOTIDE SEQUENCE [LARGE SCALE GENOMIC DNA]</scope>
    <source>
        <strain evidence="4 5">GM2012</strain>
    </source>
</reference>